<evidence type="ECO:0000256" key="7">
    <source>
        <dbReference type="ARBA" id="ARBA00022989"/>
    </source>
</evidence>
<evidence type="ECO:0000259" key="11">
    <source>
        <dbReference type="PROSITE" id="PS50156"/>
    </source>
</evidence>
<evidence type="ECO:0000256" key="10">
    <source>
        <dbReference type="SAM" id="MobiDB-lite"/>
    </source>
</evidence>
<dbReference type="Gene3D" id="3.30.70.1430">
    <property type="entry name" value="Multidrug efflux transporter AcrB pore domain"/>
    <property type="match status" value="2"/>
</dbReference>
<dbReference type="InterPro" id="IPR027463">
    <property type="entry name" value="AcrB_DN_DC_subdom"/>
</dbReference>
<dbReference type="InterPro" id="IPR004764">
    <property type="entry name" value="MdtF-like"/>
</dbReference>
<gene>
    <name evidence="12" type="ORF">E5162_11555</name>
</gene>
<feature type="domain" description="SSD" evidence="11">
    <location>
        <begin position="370"/>
        <end position="499"/>
    </location>
</feature>
<sequence length="1076" mass="114361">MRFTHFFIERPIFSLVIAVFITLMGAFAYPSLPLSQYPEIAPPTISVQASYPGATAEDLAEQVAAPLEQEINGVEGMIYLTSSATESGQVAITVTFAPGTDLDTAQVLVQNRVNRAEPRLPEQVRQRGVQVNQESGGFLLIVALTSTDGSLDTAFLGNYASSTMRDQLLRIEGVGNVQVFGGGNYSMRVWIDPDRAAANDMTAGDVIAALRSQNIQAAAGSIGQPPFDQADAPEFQQAIQVQGRLIEPDEFGDVVVKRGEDGQITRLRDVARIELGAEDHTISGYFGGEPGVGMAIIQQPGANALNAASAVLDEVERASADFPAGMGYMIPYNPTEFVAASVESVQRTLIEAVFLVVLVIVIFLQNWRAAFIPIIAIPVSIVGVFAVQLALGFSINSLSLFALVLAVGIVVDDAIIVVENAERLIREGHSPRKAAHKSMSEVSGALVAMTLVLVSVFVPTAFVAGIPGIFYRQFAVAISTAAIISLVISLTLSPALCALLLKPHTQSSTGPRWLAPLRFGARKFNEGFDWLSNAYGLLTARLVRMVVIMLVAYAGLLAITGWRLTDTPTGFIPEQDQGFLIGVIQLPPGASLDRTDTVIRAAQDTLLQTEGVSTTAAFAGLDGASFSPASNAGTIFIRLDPFEEREGNHALSATALSGQLTGTINQAIPEGGAFIIAPPPVQGLGNGGGFKMMIQGLEGQSFAELQGAAYAMMGAAGQNPNVTQVFTTFNTNSPRIRVDVDRNRAFQLGVEPADVYETLGAYMGSSYVNDFNYQGRTSRVIAQADAEYRDDAEDIAQLRVRSATGAMVPISAIADIVQDSGPIRVVRHNLFPAIELQGSTPAGVSTGQALAAMEAMADQVLPPGIGYEWTEIAYQQKAAGNSGLLIFAMAVVFVFLVLAAQYEAFTLPWAVIFIVPMCVLAAMLGINLLGLDNNILTQVGLVVLIALAAKNAILLVEFAKQAEERNRQGPHQAAVEGARIRLRPILMTSFAFILGVTPLAFAHGAGAEMREAIGVAVFSGMLGVTFFGLIFTPVFYVIGRWISDRLPRPAEAPGEDHEDETGAPLNPSASTQGGQS</sequence>
<dbReference type="Proteomes" id="UP000305451">
    <property type="component" value="Unassembled WGS sequence"/>
</dbReference>
<evidence type="ECO:0000256" key="1">
    <source>
        <dbReference type="ARBA" id="ARBA00004429"/>
    </source>
</evidence>
<evidence type="ECO:0000256" key="9">
    <source>
        <dbReference type="RuleBase" id="RU364070"/>
    </source>
</evidence>
<evidence type="ECO:0000256" key="3">
    <source>
        <dbReference type="ARBA" id="ARBA00022448"/>
    </source>
</evidence>
<comment type="subcellular location">
    <subcellularLocation>
        <location evidence="1 9">Cell inner membrane</location>
        <topology evidence="1 9">Multi-pass membrane protein</topology>
    </subcellularLocation>
</comment>
<dbReference type="Gene3D" id="3.30.70.1320">
    <property type="entry name" value="Multidrug efflux transporter AcrB pore domain like"/>
    <property type="match status" value="1"/>
</dbReference>
<name>A0A4S2H8W6_9PROT</name>
<evidence type="ECO:0000256" key="8">
    <source>
        <dbReference type="ARBA" id="ARBA00023136"/>
    </source>
</evidence>
<dbReference type="Gene3D" id="1.20.1640.10">
    <property type="entry name" value="Multidrug efflux transporter AcrB transmembrane domain"/>
    <property type="match status" value="2"/>
</dbReference>
<dbReference type="PANTHER" id="PTHR32063">
    <property type="match status" value="1"/>
</dbReference>
<feature type="transmembrane region" description="Helical" evidence="9">
    <location>
        <begin position="371"/>
        <end position="391"/>
    </location>
</feature>
<dbReference type="SUPFAM" id="SSF82693">
    <property type="entry name" value="Multidrug efflux transporter AcrB pore domain, PN1, PN2, PC1 and PC2 subdomains"/>
    <property type="match status" value="4"/>
</dbReference>
<feature type="transmembrane region" description="Helical" evidence="9">
    <location>
        <begin position="348"/>
        <end position="364"/>
    </location>
</feature>
<evidence type="ECO:0000256" key="2">
    <source>
        <dbReference type="ARBA" id="ARBA00010942"/>
    </source>
</evidence>
<feature type="transmembrane region" description="Helical" evidence="9">
    <location>
        <begin position="882"/>
        <end position="900"/>
    </location>
</feature>
<feature type="transmembrane region" description="Helical" evidence="9">
    <location>
        <begin position="980"/>
        <end position="1001"/>
    </location>
</feature>
<comment type="similarity">
    <text evidence="2 9">Belongs to the resistance-nodulation-cell division (RND) (TC 2.A.6) family.</text>
</comment>
<dbReference type="Gene3D" id="3.30.2090.10">
    <property type="entry name" value="Multidrug efflux transporter AcrB TolC docking domain, DN and DC subdomains"/>
    <property type="match status" value="2"/>
</dbReference>
<evidence type="ECO:0000256" key="5">
    <source>
        <dbReference type="ARBA" id="ARBA00022519"/>
    </source>
</evidence>
<dbReference type="SUPFAM" id="SSF82714">
    <property type="entry name" value="Multidrug efflux transporter AcrB TolC docking domain, DN and DC subdomains"/>
    <property type="match status" value="2"/>
</dbReference>
<dbReference type="NCBIfam" id="NF000282">
    <property type="entry name" value="RND_permease_1"/>
    <property type="match status" value="1"/>
</dbReference>
<organism evidence="12 13">
    <name type="scientific">Marinicauda pacifica</name>
    <dbReference type="NCBI Taxonomy" id="1133559"/>
    <lineage>
        <taxon>Bacteria</taxon>
        <taxon>Pseudomonadati</taxon>
        <taxon>Pseudomonadota</taxon>
        <taxon>Alphaproteobacteria</taxon>
        <taxon>Maricaulales</taxon>
        <taxon>Maricaulaceae</taxon>
        <taxon>Marinicauda</taxon>
    </lineage>
</organism>
<feature type="transmembrane region" description="Helical" evidence="9">
    <location>
        <begin position="542"/>
        <end position="562"/>
    </location>
</feature>
<dbReference type="PRINTS" id="PR00702">
    <property type="entry name" value="ACRIFLAVINRP"/>
</dbReference>
<dbReference type="Pfam" id="PF00873">
    <property type="entry name" value="ACR_tran"/>
    <property type="match status" value="1"/>
</dbReference>
<protein>
    <recommendedName>
        <fullName evidence="9">Efflux pump membrane transporter</fullName>
    </recommendedName>
</protein>
<dbReference type="GO" id="GO:0009636">
    <property type="term" value="P:response to toxic substance"/>
    <property type="evidence" value="ECO:0007669"/>
    <property type="project" value="UniProtKB-ARBA"/>
</dbReference>
<dbReference type="PROSITE" id="PS50156">
    <property type="entry name" value="SSD"/>
    <property type="match status" value="1"/>
</dbReference>
<keyword evidence="3 9" id="KW-0813">Transport</keyword>
<dbReference type="InterPro" id="IPR001036">
    <property type="entry name" value="Acrflvin-R"/>
</dbReference>
<comment type="caution">
    <text evidence="9">Lacks conserved residue(s) required for the propagation of feature annotation.</text>
</comment>
<dbReference type="EMBL" id="SRXV01000003">
    <property type="protein sequence ID" value="TGY92280.1"/>
    <property type="molecule type" value="Genomic_DNA"/>
</dbReference>
<feature type="transmembrane region" description="Helical" evidence="9">
    <location>
        <begin position="1013"/>
        <end position="1038"/>
    </location>
</feature>
<dbReference type="GO" id="GO:0042910">
    <property type="term" value="F:xenobiotic transmembrane transporter activity"/>
    <property type="evidence" value="ECO:0007669"/>
    <property type="project" value="TreeGrafter"/>
</dbReference>
<feature type="transmembrane region" description="Helical" evidence="9">
    <location>
        <begin position="442"/>
        <end position="470"/>
    </location>
</feature>
<keyword evidence="8 9" id="KW-0472">Membrane</keyword>
<dbReference type="GO" id="GO:0015562">
    <property type="term" value="F:efflux transmembrane transporter activity"/>
    <property type="evidence" value="ECO:0007669"/>
    <property type="project" value="InterPro"/>
</dbReference>
<dbReference type="RefSeq" id="WP_135945413.1">
    <property type="nucleotide sequence ID" value="NZ_BMEI01000003.1"/>
</dbReference>
<feature type="transmembrane region" description="Helical" evidence="9">
    <location>
        <begin position="907"/>
        <end position="929"/>
    </location>
</feature>
<feature type="transmembrane region" description="Helical" evidence="9">
    <location>
        <begin position="397"/>
        <end position="421"/>
    </location>
</feature>
<dbReference type="NCBIfam" id="TIGR00915">
    <property type="entry name" value="2A0602"/>
    <property type="match status" value="1"/>
</dbReference>
<feature type="transmembrane region" description="Helical" evidence="9">
    <location>
        <begin position="476"/>
        <end position="501"/>
    </location>
</feature>
<dbReference type="FunFam" id="3.30.70.1430:FF:000001">
    <property type="entry name" value="Efflux pump membrane transporter"/>
    <property type="match status" value="1"/>
</dbReference>
<keyword evidence="13" id="KW-1185">Reference proteome</keyword>
<feature type="transmembrane region" description="Helical" evidence="9">
    <location>
        <begin position="935"/>
        <end position="959"/>
    </location>
</feature>
<evidence type="ECO:0000256" key="6">
    <source>
        <dbReference type="ARBA" id="ARBA00022692"/>
    </source>
</evidence>
<keyword evidence="5 9" id="KW-0997">Cell inner membrane</keyword>
<evidence type="ECO:0000313" key="12">
    <source>
        <dbReference type="EMBL" id="TGY92280.1"/>
    </source>
</evidence>
<proteinExistence type="inferred from homology"/>
<feature type="region of interest" description="Disordered" evidence="10">
    <location>
        <begin position="1048"/>
        <end position="1076"/>
    </location>
</feature>
<dbReference type="AlphaFoldDB" id="A0A4S2H8W6"/>
<keyword evidence="7 9" id="KW-1133">Transmembrane helix</keyword>
<feature type="compositionally biased region" description="Polar residues" evidence="10">
    <location>
        <begin position="1067"/>
        <end position="1076"/>
    </location>
</feature>
<dbReference type="SUPFAM" id="SSF82866">
    <property type="entry name" value="Multidrug efflux transporter AcrB transmembrane domain"/>
    <property type="match status" value="2"/>
</dbReference>
<dbReference type="GO" id="GO:0005886">
    <property type="term" value="C:plasma membrane"/>
    <property type="evidence" value="ECO:0007669"/>
    <property type="project" value="UniProtKB-SubCell"/>
</dbReference>
<evidence type="ECO:0000256" key="4">
    <source>
        <dbReference type="ARBA" id="ARBA00022475"/>
    </source>
</evidence>
<keyword evidence="4" id="KW-1003">Cell membrane</keyword>
<dbReference type="PANTHER" id="PTHR32063:SF11">
    <property type="entry name" value="CATION OR DRUG EFFLUX SYSTEM PROTEIN"/>
    <property type="match status" value="1"/>
</dbReference>
<accession>A0A4S2H8W6</accession>
<keyword evidence="6 9" id="KW-0812">Transmembrane</keyword>
<dbReference type="Gene3D" id="3.30.70.1440">
    <property type="entry name" value="Multidrug efflux transporter AcrB pore domain"/>
    <property type="match status" value="1"/>
</dbReference>
<dbReference type="InterPro" id="IPR000731">
    <property type="entry name" value="SSD"/>
</dbReference>
<dbReference type="FunFam" id="1.20.1640.10:FF:000001">
    <property type="entry name" value="Efflux pump membrane transporter"/>
    <property type="match status" value="1"/>
</dbReference>
<comment type="caution">
    <text evidence="12">The sequence shown here is derived from an EMBL/GenBank/DDBJ whole genome shotgun (WGS) entry which is preliminary data.</text>
</comment>
<evidence type="ECO:0000313" key="13">
    <source>
        <dbReference type="Proteomes" id="UP000305451"/>
    </source>
</evidence>
<dbReference type="OrthoDB" id="174266at2"/>
<reference evidence="12 13" key="1">
    <citation type="journal article" date="2013" name="Int. J. Syst. Evol. Microbiol.">
        <title>Marinicauda pacifica gen. nov., sp. nov., a prosthecate alphaproteobacterium of the family Hyphomonadaceae isolated from deep seawater.</title>
        <authorList>
            <person name="Zhang X.Y."/>
            <person name="Li G.W."/>
            <person name="Wang C.S."/>
            <person name="Zhang Y.J."/>
            <person name="Xu X.W."/>
            <person name="Li H."/>
            <person name="Liu A."/>
            <person name="Liu C."/>
            <person name="Xie B.B."/>
            <person name="Qin Q.L."/>
            <person name="Xu Z."/>
            <person name="Chen X.L."/>
            <person name="Zhou B.C."/>
            <person name="Zhang Y.Z."/>
        </authorList>
    </citation>
    <scope>NUCLEOTIDE SEQUENCE [LARGE SCALE GENOMIC DNA]</scope>
    <source>
        <strain evidence="12 13">P-1 km-3</strain>
    </source>
</reference>